<evidence type="ECO:0000313" key="4">
    <source>
        <dbReference type="Proteomes" id="UP001597104"/>
    </source>
</evidence>
<keyword evidence="4" id="KW-1185">Reference proteome</keyword>
<evidence type="ECO:0000259" key="2">
    <source>
        <dbReference type="Pfam" id="PF02698"/>
    </source>
</evidence>
<dbReference type="CDD" id="cd06259">
    <property type="entry name" value="YdcF-like"/>
    <property type="match status" value="1"/>
</dbReference>
<dbReference type="InterPro" id="IPR014729">
    <property type="entry name" value="Rossmann-like_a/b/a_fold"/>
</dbReference>
<dbReference type="Pfam" id="PF02698">
    <property type="entry name" value="DUF218"/>
    <property type="match status" value="1"/>
</dbReference>
<protein>
    <submittedName>
        <fullName evidence="3">YdcF family protein</fullName>
    </submittedName>
</protein>
<dbReference type="Gene3D" id="3.40.50.620">
    <property type="entry name" value="HUPs"/>
    <property type="match status" value="1"/>
</dbReference>
<accession>A0ABW3ECS7</accession>
<comment type="caution">
    <text evidence="3">The sequence shown here is derived from an EMBL/GenBank/DDBJ whole genome shotgun (WGS) entry which is preliminary data.</text>
</comment>
<gene>
    <name evidence="3" type="ORF">ACFQZ7_05450</name>
</gene>
<dbReference type="PANTHER" id="PTHR30336">
    <property type="entry name" value="INNER MEMBRANE PROTEIN, PROBABLE PERMEASE"/>
    <property type="match status" value="1"/>
</dbReference>
<dbReference type="InterPro" id="IPR051599">
    <property type="entry name" value="Cell_Envelope_Assoc"/>
</dbReference>
<organism evidence="3 4">
    <name type="scientific">Loigolactobacillus binensis</name>
    <dbReference type="NCBI Taxonomy" id="2559922"/>
    <lineage>
        <taxon>Bacteria</taxon>
        <taxon>Bacillati</taxon>
        <taxon>Bacillota</taxon>
        <taxon>Bacilli</taxon>
        <taxon>Lactobacillales</taxon>
        <taxon>Lactobacillaceae</taxon>
        <taxon>Loigolactobacillus</taxon>
    </lineage>
</organism>
<name>A0ABW3ECS7_9LACO</name>
<dbReference type="EMBL" id="JBHTIO010000028">
    <property type="protein sequence ID" value="MFD0897182.1"/>
    <property type="molecule type" value="Genomic_DNA"/>
</dbReference>
<proteinExistence type="predicted"/>
<dbReference type="RefSeq" id="WP_223877027.1">
    <property type="nucleotide sequence ID" value="NZ_BJDN01000011.1"/>
</dbReference>
<sequence>MASLSTLISLTEVSDMWWLIVFLGAFSLLLAAWRQQFWLAGYGLVATGLLLVWQLDLVSRLAPLLPGLYVLTSGLFWLIGYLFWRFARRLIRQHGEHLAYRALQLVALLLLALPLVTLWWPSQLLRLLWLSVGYFSAGWVAYVLGSLLLVLYPQSQVPATIIVLGSGLRPDGQLSLTLAYRVRQAARLYQRYGCQLVVSGGQGADEPWSEAQAMATALQQMGVPAAALILETRSTSTWENLQLSVAKLSGTTLGLLTSNFHLLRAALYAQRLPYQWCYYAAPTPLSYIGLGALRDYLALLVLTRWWQFGGWLLVLALGIWY</sequence>
<evidence type="ECO:0000256" key="1">
    <source>
        <dbReference type="SAM" id="Phobius"/>
    </source>
</evidence>
<feature type="transmembrane region" description="Helical" evidence="1">
    <location>
        <begin position="132"/>
        <end position="152"/>
    </location>
</feature>
<dbReference type="Proteomes" id="UP001597104">
    <property type="component" value="Unassembled WGS sequence"/>
</dbReference>
<dbReference type="InterPro" id="IPR003848">
    <property type="entry name" value="DUF218"/>
</dbReference>
<feature type="transmembrane region" description="Helical" evidence="1">
    <location>
        <begin position="37"/>
        <end position="55"/>
    </location>
</feature>
<keyword evidence="1" id="KW-0812">Transmembrane</keyword>
<evidence type="ECO:0000313" key="3">
    <source>
        <dbReference type="EMBL" id="MFD0897182.1"/>
    </source>
</evidence>
<feature type="transmembrane region" description="Helical" evidence="1">
    <location>
        <begin position="67"/>
        <end position="86"/>
    </location>
</feature>
<keyword evidence="1" id="KW-0472">Membrane</keyword>
<feature type="transmembrane region" description="Helical" evidence="1">
    <location>
        <begin position="296"/>
        <end position="320"/>
    </location>
</feature>
<keyword evidence="1" id="KW-1133">Transmembrane helix</keyword>
<dbReference type="PANTHER" id="PTHR30336:SF4">
    <property type="entry name" value="ENVELOPE BIOGENESIS FACTOR ELYC"/>
    <property type="match status" value="1"/>
</dbReference>
<feature type="domain" description="DUF218" evidence="2">
    <location>
        <begin position="160"/>
        <end position="286"/>
    </location>
</feature>
<reference evidence="4" key="1">
    <citation type="journal article" date="2019" name="Int. J. Syst. Evol. Microbiol.">
        <title>The Global Catalogue of Microorganisms (GCM) 10K type strain sequencing project: providing services to taxonomists for standard genome sequencing and annotation.</title>
        <authorList>
            <consortium name="The Broad Institute Genomics Platform"/>
            <consortium name="The Broad Institute Genome Sequencing Center for Infectious Disease"/>
            <person name="Wu L."/>
            <person name="Ma J."/>
        </authorList>
    </citation>
    <scope>NUCLEOTIDE SEQUENCE [LARGE SCALE GENOMIC DNA]</scope>
    <source>
        <strain evidence="4">CCM 8925</strain>
    </source>
</reference>
<feature type="transmembrane region" description="Helical" evidence="1">
    <location>
        <begin position="16"/>
        <end position="32"/>
    </location>
</feature>
<feature type="transmembrane region" description="Helical" evidence="1">
    <location>
        <begin position="98"/>
        <end position="120"/>
    </location>
</feature>